<feature type="transmembrane region" description="Helical" evidence="10">
    <location>
        <begin position="271"/>
        <end position="293"/>
    </location>
</feature>
<evidence type="ECO:0000256" key="10">
    <source>
        <dbReference type="SAM" id="Phobius"/>
    </source>
</evidence>
<dbReference type="RefSeq" id="XP_014671782.1">
    <property type="nucleotide sequence ID" value="XM_014816296.1"/>
</dbReference>
<evidence type="ECO:0000313" key="12">
    <source>
        <dbReference type="Proteomes" id="UP000695022"/>
    </source>
</evidence>
<keyword evidence="12" id="KW-1185">Reference proteome</keyword>
<keyword evidence="7 8" id="KW-0807">Transducer</keyword>
<sequence>MSTSVDDTTADDPRYPDDEMESAPWYNVSTCDNLSSIFKHPEERNTSILFIVLHVVIICVNVFSNFCVIAVILLNRRLHRSMNFYIVSLCMADFLVGVVLPCYIFLKFFCTRNVPMVCFAFRLMRFTCDFSVVVSVYSMVGIAADRYGAILRPLEPVQTRHQVARRIGCIWVFGLVYGIIWGVLLPGEKHPEYNDVMRMCGFPFGDEQVYINFVDVVLLYLLPLGISLVLYATIIKRLWRDSLLWSANTSNAGTAYGASLGHKRRAIKMTITILCVFATLWLPYHCLHLYFLFADASTMWRWMFPIGNILFFSNSWIDCFIYAYFSHSFRRILQRSFKMRLLRTRSSVVLDGRENSLTSIKQPDSPLSLASINRGGSQWRVGGDVLQPTDLTSTAIR</sequence>
<organism evidence="12 13">
    <name type="scientific">Priapulus caudatus</name>
    <name type="common">Priapulid worm</name>
    <dbReference type="NCBI Taxonomy" id="37621"/>
    <lineage>
        <taxon>Eukaryota</taxon>
        <taxon>Metazoa</taxon>
        <taxon>Ecdysozoa</taxon>
        <taxon>Scalidophora</taxon>
        <taxon>Priapulida</taxon>
        <taxon>Priapulimorpha</taxon>
        <taxon>Priapulimorphida</taxon>
        <taxon>Priapulidae</taxon>
        <taxon>Priapulus</taxon>
    </lineage>
</organism>
<feature type="transmembrane region" description="Helical" evidence="10">
    <location>
        <begin position="163"/>
        <end position="184"/>
    </location>
</feature>
<dbReference type="Pfam" id="PF00001">
    <property type="entry name" value="7tm_1"/>
    <property type="match status" value="1"/>
</dbReference>
<accession>A0ABM1EHW1</accession>
<dbReference type="Gene3D" id="1.20.1070.10">
    <property type="entry name" value="Rhodopsin 7-helix transmembrane proteins"/>
    <property type="match status" value="1"/>
</dbReference>
<keyword evidence="4 8" id="KW-0297">G-protein coupled receptor</keyword>
<feature type="transmembrane region" description="Helical" evidence="10">
    <location>
        <begin position="130"/>
        <end position="151"/>
    </location>
</feature>
<keyword evidence="6 8" id="KW-0675">Receptor</keyword>
<dbReference type="PANTHER" id="PTHR45695">
    <property type="entry name" value="LEUCOKININ RECEPTOR-RELATED"/>
    <property type="match status" value="1"/>
</dbReference>
<evidence type="ECO:0000256" key="7">
    <source>
        <dbReference type="ARBA" id="ARBA00023224"/>
    </source>
</evidence>
<proteinExistence type="inferred from homology"/>
<feature type="domain" description="G-protein coupled receptors family 1 profile" evidence="11">
    <location>
        <begin position="64"/>
        <end position="322"/>
    </location>
</feature>
<dbReference type="InterPro" id="IPR017452">
    <property type="entry name" value="GPCR_Rhodpsn_7TM"/>
</dbReference>
<dbReference type="InterPro" id="IPR000276">
    <property type="entry name" value="GPCR_Rhodpsn"/>
</dbReference>
<feature type="transmembrane region" description="Helical" evidence="10">
    <location>
        <begin position="299"/>
        <end position="325"/>
    </location>
</feature>
<reference evidence="13" key="1">
    <citation type="submission" date="2025-08" db="UniProtKB">
        <authorList>
            <consortium name="RefSeq"/>
        </authorList>
    </citation>
    <scope>IDENTIFICATION</scope>
</reference>
<comment type="similarity">
    <text evidence="8">Belongs to the G-protein coupled receptor 1 family.</text>
</comment>
<keyword evidence="5 10" id="KW-0472">Membrane</keyword>
<dbReference type="PRINTS" id="PR00237">
    <property type="entry name" value="GPCRRHODOPSN"/>
</dbReference>
<evidence type="ECO:0000256" key="8">
    <source>
        <dbReference type="RuleBase" id="RU000688"/>
    </source>
</evidence>
<evidence type="ECO:0000256" key="1">
    <source>
        <dbReference type="ARBA" id="ARBA00004141"/>
    </source>
</evidence>
<dbReference type="PROSITE" id="PS50262">
    <property type="entry name" value="G_PROTEIN_RECEP_F1_2"/>
    <property type="match status" value="1"/>
</dbReference>
<evidence type="ECO:0000256" key="9">
    <source>
        <dbReference type="SAM" id="MobiDB-lite"/>
    </source>
</evidence>
<evidence type="ECO:0000256" key="5">
    <source>
        <dbReference type="ARBA" id="ARBA00023136"/>
    </source>
</evidence>
<evidence type="ECO:0000313" key="13">
    <source>
        <dbReference type="RefSeq" id="XP_014671782.1"/>
    </source>
</evidence>
<name>A0ABM1EHW1_PRICU</name>
<evidence type="ECO:0000256" key="3">
    <source>
        <dbReference type="ARBA" id="ARBA00022989"/>
    </source>
</evidence>
<gene>
    <name evidence="13" type="primary">LOC106812419</name>
</gene>
<protein>
    <submittedName>
        <fullName evidence="13">Bombesin receptor subtype-3-like</fullName>
    </submittedName>
</protein>
<comment type="subcellular location">
    <subcellularLocation>
        <location evidence="1">Membrane</location>
        <topology evidence="1">Multi-pass membrane protein</topology>
    </subcellularLocation>
</comment>
<evidence type="ECO:0000256" key="4">
    <source>
        <dbReference type="ARBA" id="ARBA00023040"/>
    </source>
</evidence>
<dbReference type="Proteomes" id="UP000695022">
    <property type="component" value="Unplaced"/>
</dbReference>
<evidence type="ECO:0000256" key="2">
    <source>
        <dbReference type="ARBA" id="ARBA00022692"/>
    </source>
</evidence>
<dbReference type="CDD" id="cd00637">
    <property type="entry name" value="7tm_classA_rhodopsin-like"/>
    <property type="match status" value="1"/>
</dbReference>
<dbReference type="GeneID" id="106812419"/>
<keyword evidence="3 10" id="KW-1133">Transmembrane helix</keyword>
<dbReference type="SUPFAM" id="SSF81321">
    <property type="entry name" value="Family A G protein-coupled receptor-like"/>
    <property type="match status" value="1"/>
</dbReference>
<dbReference type="PANTHER" id="PTHR45695:SF9">
    <property type="entry name" value="LEUCOKININ RECEPTOR"/>
    <property type="match status" value="1"/>
</dbReference>
<evidence type="ECO:0000256" key="6">
    <source>
        <dbReference type="ARBA" id="ARBA00023170"/>
    </source>
</evidence>
<feature type="transmembrane region" description="Helical" evidence="10">
    <location>
        <begin position="48"/>
        <end position="72"/>
    </location>
</feature>
<feature type="transmembrane region" description="Helical" evidence="10">
    <location>
        <begin position="84"/>
        <end position="106"/>
    </location>
</feature>
<evidence type="ECO:0000259" key="11">
    <source>
        <dbReference type="PROSITE" id="PS50262"/>
    </source>
</evidence>
<feature type="transmembrane region" description="Helical" evidence="10">
    <location>
        <begin position="209"/>
        <end position="234"/>
    </location>
</feature>
<dbReference type="PROSITE" id="PS00237">
    <property type="entry name" value="G_PROTEIN_RECEP_F1_1"/>
    <property type="match status" value="1"/>
</dbReference>
<feature type="region of interest" description="Disordered" evidence="9">
    <location>
        <begin position="1"/>
        <end position="21"/>
    </location>
</feature>
<keyword evidence="2 8" id="KW-0812">Transmembrane</keyword>